<dbReference type="Pfam" id="PF08220">
    <property type="entry name" value="HTH_DeoR"/>
    <property type="match status" value="1"/>
</dbReference>
<dbReference type="GO" id="GO:0003677">
    <property type="term" value="F:DNA binding"/>
    <property type="evidence" value="ECO:0007669"/>
    <property type="project" value="UniProtKB-KW"/>
</dbReference>
<dbReference type="SMART" id="SM00420">
    <property type="entry name" value="HTH_DEOR"/>
    <property type="match status" value="1"/>
</dbReference>
<evidence type="ECO:0000259" key="4">
    <source>
        <dbReference type="PROSITE" id="PS51000"/>
    </source>
</evidence>
<dbReference type="Pfam" id="PF00455">
    <property type="entry name" value="DeoRC"/>
    <property type="match status" value="1"/>
</dbReference>
<reference evidence="5" key="2">
    <citation type="submission" date="2021-04" db="EMBL/GenBank/DDBJ databases">
        <authorList>
            <person name="Gilroy R."/>
        </authorList>
    </citation>
    <scope>NUCLEOTIDE SEQUENCE</scope>
    <source>
        <strain evidence="5">2239</strain>
    </source>
</reference>
<dbReference type="Gene3D" id="3.40.50.1360">
    <property type="match status" value="1"/>
</dbReference>
<comment type="caution">
    <text evidence="5">The sequence shown here is derived from an EMBL/GenBank/DDBJ whole genome shotgun (WGS) entry which is preliminary data.</text>
</comment>
<sequence length="251" mass="26813">MLAEERFAAIQELLQKKRAATVTELAQALDASESTIRRDLILLAGQGKLNKVHGGAVAREEAFDSGEAAMSAKEQLNVAEKQAIARYAAKQIQPDDVVFLDAGSTTLMMLDFLQPGGAVIVTSGVMHAQKLVQKGFKAYVLGGMLKPGTEAIVGAAAVQSLGRFNFTKAFLGVNGIALNQGYTTPDPEEALVKSTAMDQSYVSYILADSSKFGRVSAVTVAPLERGCIITDRLPDKVYAKHAIIKEVEPDQ</sequence>
<organism evidence="5 6">
    <name type="scientific">Candidatus Allofournierella pullicola</name>
    <dbReference type="NCBI Taxonomy" id="2838596"/>
    <lineage>
        <taxon>Bacteria</taxon>
        <taxon>Bacillati</taxon>
        <taxon>Bacillota</taxon>
        <taxon>Clostridia</taxon>
        <taxon>Eubacteriales</taxon>
        <taxon>Oscillospiraceae</taxon>
        <taxon>Allofournierella</taxon>
    </lineage>
</organism>
<dbReference type="PRINTS" id="PR00037">
    <property type="entry name" value="HTHLACR"/>
</dbReference>
<dbReference type="SUPFAM" id="SSF46785">
    <property type="entry name" value="Winged helix' DNA-binding domain"/>
    <property type="match status" value="1"/>
</dbReference>
<proteinExistence type="predicted"/>
<dbReference type="PROSITE" id="PS00894">
    <property type="entry name" value="HTH_DEOR_1"/>
    <property type="match status" value="1"/>
</dbReference>
<gene>
    <name evidence="5" type="ORF">H9865_07575</name>
</gene>
<feature type="domain" description="HTH deoR-type" evidence="4">
    <location>
        <begin position="3"/>
        <end position="58"/>
    </location>
</feature>
<dbReference type="InterPro" id="IPR037171">
    <property type="entry name" value="NagB/RpiA_transferase-like"/>
</dbReference>
<keyword evidence="3" id="KW-0804">Transcription</keyword>
<name>A0A9D1V4L3_9FIRM</name>
<reference evidence="5" key="1">
    <citation type="journal article" date="2021" name="PeerJ">
        <title>Extensive microbial diversity within the chicken gut microbiome revealed by metagenomics and culture.</title>
        <authorList>
            <person name="Gilroy R."/>
            <person name="Ravi A."/>
            <person name="Getino M."/>
            <person name="Pursley I."/>
            <person name="Horton D.L."/>
            <person name="Alikhan N.F."/>
            <person name="Baker D."/>
            <person name="Gharbi K."/>
            <person name="Hall N."/>
            <person name="Watson M."/>
            <person name="Adriaenssens E.M."/>
            <person name="Foster-Nyarko E."/>
            <person name="Jarju S."/>
            <person name="Secka A."/>
            <person name="Antonio M."/>
            <person name="Oren A."/>
            <person name="Chaudhuri R.R."/>
            <person name="La Ragione R."/>
            <person name="Hildebrand F."/>
            <person name="Pallen M.J."/>
        </authorList>
    </citation>
    <scope>NUCLEOTIDE SEQUENCE</scope>
    <source>
        <strain evidence="5">2239</strain>
    </source>
</reference>
<evidence type="ECO:0000313" key="6">
    <source>
        <dbReference type="Proteomes" id="UP000824193"/>
    </source>
</evidence>
<dbReference type="Gene3D" id="1.10.10.10">
    <property type="entry name" value="Winged helix-like DNA-binding domain superfamily/Winged helix DNA-binding domain"/>
    <property type="match status" value="1"/>
</dbReference>
<dbReference type="InterPro" id="IPR050313">
    <property type="entry name" value="Carb_Metab_HTH_regulators"/>
</dbReference>
<evidence type="ECO:0000313" key="5">
    <source>
        <dbReference type="EMBL" id="HIX05944.1"/>
    </source>
</evidence>
<accession>A0A9D1V4L3</accession>
<dbReference type="AlphaFoldDB" id="A0A9D1V4L3"/>
<dbReference type="Proteomes" id="UP000824193">
    <property type="component" value="Unassembled WGS sequence"/>
</dbReference>
<evidence type="ECO:0000256" key="2">
    <source>
        <dbReference type="ARBA" id="ARBA00023125"/>
    </source>
</evidence>
<dbReference type="InterPro" id="IPR036390">
    <property type="entry name" value="WH_DNA-bd_sf"/>
</dbReference>
<evidence type="ECO:0000256" key="3">
    <source>
        <dbReference type="ARBA" id="ARBA00023163"/>
    </source>
</evidence>
<dbReference type="PANTHER" id="PTHR30363">
    <property type="entry name" value="HTH-TYPE TRANSCRIPTIONAL REGULATOR SRLR-RELATED"/>
    <property type="match status" value="1"/>
</dbReference>
<dbReference type="InterPro" id="IPR036388">
    <property type="entry name" value="WH-like_DNA-bd_sf"/>
</dbReference>
<keyword evidence="2 5" id="KW-0238">DNA-binding</keyword>
<evidence type="ECO:0000256" key="1">
    <source>
        <dbReference type="ARBA" id="ARBA00023015"/>
    </source>
</evidence>
<dbReference type="InterPro" id="IPR001034">
    <property type="entry name" value="DeoR_HTH"/>
</dbReference>
<dbReference type="InterPro" id="IPR018356">
    <property type="entry name" value="Tscrpt_reg_HTH_DeoR_CS"/>
</dbReference>
<dbReference type="GO" id="GO:0003700">
    <property type="term" value="F:DNA-binding transcription factor activity"/>
    <property type="evidence" value="ECO:0007669"/>
    <property type="project" value="InterPro"/>
</dbReference>
<dbReference type="SUPFAM" id="SSF100950">
    <property type="entry name" value="NagB/RpiA/CoA transferase-like"/>
    <property type="match status" value="1"/>
</dbReference>
<dbReference type="EMBL" id="DXFW01000022">
    <property type="protein sequence ID" value="HIX05944.1"/>
    <property type="molecule type" value="Genomic_DNA"/>
</dbReference>
<dbReference type="PROSITE" id="PS51000">
    <property type="entry name" value="HTH_DEOR_2"/>
    <property type="match status" value="1"/>
</dbReference>
<keyword evidence="1" id="KW-0805">Transcription regulation</keyword>
<dbReference type="InterPro" id="IPR014036">
    <property type="entry name" value="DeoR-like_C"/>
</dbReference>
<dbReference type="PANTHER" id="PTHR30363:SF56">
    <property type="entry name" value="TRANSCRIPTIONAL REGULATOR, DEOR FAMILY"/>
    <property type="match status" value="1"/>
</dbReference>
<dbReference type="SMART" id="SM01134">
    <property type="entry name" value="DeoRC"/>
    <property type="match status" value="1"/>
</dbReference>
<protein>
    <submittedName>
        <fullName evidence="5">DeoR/GlpR family DNA-binding transcription regulator</fullName>
    </submittedName>
</protein>